<reference evidence="2" key="1">
    <citation type="journal article" date="2021" name="Mol. Ecol. Resour.">
        <title>Apolygus lucorum genome provides insights into omnivorousness and mesophyll feeding.</title>
        <authorList>
            <person name="Liu Y."/>
            <person name="Liu H."/>
            <person name="Wang H."/>
            <person name="Huang T."/>
            <person name="Liu B."/>
            <person name="Yang B."/>
            <person name="Yin L."/>
            <person name="Li B."/>
            <person name="Zhang Y."/>
            <person name="Zhang S."/>
            <person name="Jiang F."/>
            <person name="Zhang X."/>
            <person name="Ren Y."/>
            <person name="Wang B."/>
            <person name="Wang S."/>
            <person name="Lu Y."/>
            <person name="Wu K."/>
            <person name="Fan W."/>
            <person name="Wang G."/>
        </authorList>
    </citation>
    <scope>NUCLEOTIDE SEQUENCE</scope>
    <source>
        <strain evidence="2">12Hb</strain>
    </source>
</reference>
<dbReference type="OrthoDB" id="412647at2759"/>
<dbReference type="AlphaFoldDB" id="A0A8S9WPB0"/>
<dbReference type="SUPFAM" id="SSF69572">
    <property type="entry name" value="Activating enzymes of the ubiquitin-like proteins"/>
    <property type="match status" value="1"/>
</dbReference>
<proteinExistence type="predicted"/>
<evidence type="ECO:0000313" key="2">
    <source>
        <dbReference type="EMBL" id="KAF6197978.1"/>
    </source>
</evidence>
<feature type="domain" description="THIF-type NAD/FAD binding fold" evidence="1">
    <location>
        <begin position="25"/>
        <end position="254"/>
    </location>
</feature>
<accession>A0A8S9WPB0</accession>
<dbReference type="EMBL" id="WIXP02000016">
    <property type="protein sequence ID" value="KAF6197978.1"/>
    <property type="molecule type" value="Genomic_DNA"/>
</dbReference>
<sequence>MEDLTAPKSARTSDCTSEAILIRYKQRAEASAERAQTLNHQVELHVETTNVSDVDESFFKNRWDVVVAANLKPKEIFKVNLICRKLRIKFFATNVFGMFGYFFSDLLDKHVFRKPVRGIYSPYGGKDENMVIRTERFVPFDVVFNHKFDKVYDFFYSSPWYFVMRGLLRFVDKRGCIPTRDMEDFETVRLLVNDEVESAYRRDDNKVPVSYIQLSLGPSIPVICQMVGSMLLKEIIKAATHVDEPYNNIYLFNPVINKSEVAKITGL</sequence>
<evidence type="ECO:0000259" key="1">
    <source>
        <dbReference type="Pfam" id="PF00899"/>
    </source>
</evidence>
<protein>
    <recommendedName>
        <fullName evidence="1">THIF-type NAD/FAD binding fold domain-containing protein</fullName>
    </recommendedName>
</protein>
<keyword evidence="3" id="KW-1185">Reference proteome</keyword>
<dbReference type="InterPro" id="IPR035985">
    <property type="entry name" value="Ubiquitin-activating_enz"/>
</dbReference>
<gene>
    <name evidence="2" type="ORF">GE061_007723</name>
</gene>
<organism evidence="2 3">
    <name type="scientific">Apolygus lucorum</name>
    <name type="common">Small green plant bug</name>
    <name type="synonym">Lygocoris lucorum</name>
    <dbReference type="NCBI Taxonomy" id="248454"/>
    <lineage>
        <taxon>Eukaryota</taxon>
        <taxon>Metazoa</taxon>
        <taxon>Ecdysozoa</taxon>
        <taxon>Arthropoda</taxon>
        <taxon>Hexapoda</taxon>
        <taxon>Insecta</taxon>
        <taxon>Pterygota</taxon>
        <taxon>Neoptera</taxon>
        <taxon>Paraneoptera</taxon>
        <taxon>Hemiptera</taxon>
        <taxon>Heteroptera</taxon>
        <taxon>Panheteroptera</taxon>
        <taxon>Cimicomorpha</taxon>
        <taxon>Miridae</taxon>
        <taxon>Mirini</taxon>
        <taxon>Apolygus</taxon>
    </lineage>
</organism>
<evidence type="ECO:0000313" key="3">
    <source>
        <dbReference type="Proteomes" id="UP000466442"/>
    </source>
</evidence>
<dbReference type="Pfam" id="PF00899">
    <property type="entry name" value="ThiF"/>
    <property type="match status" value="1"/>
</dbReference>
<dbReference type="Proteomes" id="UP000466442">
    <property type="component" value="Linkage Group LG16"/>
</dbReference>
<name>A0A8S9WPB0_APOLU</name>
<dbReference type="InterPro" id="IPR000594">
    <property type="entry name" value="ThiF_NAD_FAD-bd"/>
</dbReference>
<dbReference type="GO" id="GO:0008641">
    <property type="term" value="F:ubiquitin-like modifier activating enzyme activity"/>
    <property type="evidence" value="ECO:0007669"/>
    <property type="project" value="InterPro"/>
</dbReference>
<comment type="caution">
    <text evidence="2">The sequence shown here is derived from an EMBL/GenBank/DDBJ whole genome shotgun (WGS) entry which is preliminary data.</text>
</comment>
<dbReference type="Gene3D" id="3.40.50.720">
    <property type="entry name" value="NAD(P)-binding Rossmann-like Domain"/>
    <property type="match status" value="1"/>
</dbReference>